<dbReference type="InParanoid" id="A0A3N4M4D8"/>
<proteinExistence type="predicted"/>
<protein>
    <submittedName>
        <fullName evidence="2">Uncharacterized protein</fullName>
    </submittedName>
</protein>
<dbReference type="Proteomes" id="UP000267821">
    <property type="component" value="Unassembled WGS sequence"/>
</dbReference>
<dbReference type="EMBL" id="ML121527">
    <property type="protein sequence ID" value="RPB29900.1"/>
    <property type="molecule type" value="Genomic_DNA"/>
</dbReference>
<evidence type="ECO:0000313" key="2">
    <source>
        <dbReference type="EMBL" id="RPB29900.1"/>
    </source>
</evidence>
<feature type="region of interest" description="Disordered" evidence="1">
    <location>
        <begin position="335"/>
        <end position="450"/>
    </location>
</feature>
<sequence>METLVLVELMLEVVPHWARKIERYIQEAENSQKSGSGIIITSWGVEISKDVPPDCDGTSTRRVISTPGIVATNGVTGVAMPPPSPTTLTYGGAEPSDNIATQFKKGFGLAHGASRLDARPDSKSRFSSLTSPAVMYDGESQQMLCDMWTALNNKRGALRAEMMAIRGRQQMAALPPPRPMFEAAIESEDGDGSGDDDDDEDMEHSAEMLRLRLKMEREKMKRMNRRGPPGMTMTGASSPGIGPLQFRRARIIGAPPGAAPPTPPGSQQGEKAGPGSIDDEKLKEFLEAVDDNLDRTCKVIETVAFVWLKGDSYDGHLKFILARLKDTVEKIEKSGLVSSRDKPEEKSAEATVVAMGPPKTPPPTGRISPRMEISKKKSDHTMRDAPILRPSQVVPPMEKQIERKDSGSSSDDTVVPSLESMCRPLVRPVGDKLQPDVLEVDDDDDEGIGC</sequence>
<organism evidence="2 3">
    <name type="scientific">Terfezia boudieri ATCC MYA-4762</name>
    <dbReference type="NCBI Taxonomy" id="1051890"/>
    <lineage>
        <taxon>Eukaryota</taxon>
        <taxon>Fungi</taxon>
        <taxon>Dikarya</taxon>
        <taxon>Ascomycota</taxon>
        <taxon>Pezizomycotina</taxon>
        <taxon>Pezizomycetes</taxon>
        <taxon>Pezizales</taxon>
        <taxon>Pezizaceae</taxon>
        <taxon>Terfezia</taxon>
    </lineage>
</organism>
<gene>
    <name evidence="2" type="ORF">L211DRAFT_844804</name>
</gene>
<feature type="compositionally biased region" description="Basic and acidic residues" evidence="1">
    <location>
        <begin position="335"/>
        <end position="348"/>
    </location>
</feature>
<dbReference type="AlphaFoldDB" id="A0A3N4M4D8"/>
<feature type="compositionally biased region" description="Basic and acidic residues" evidence="1">
    <location>
        <begin position="372"/>
        <end position="383"/>
    </location>
</feature>
<keyword evidence="3" id="KW-1185">Reference proteome</keyword>
<name>A0A3N4M4D8_9PEZI</name>
<evidence type="ECO:0000256" key="1">
    <source>
        <dbReference type="SAM" id="MobiDB-lite"/>
    </source>
</evidence>
<feature type="compositionally biased region" description="Acidic residues" evidence="1">
    <location>
        <begin position="438"/>
        <end position="450"/>
    </location>
</feature>
<accession>A0A3N4M4D8</accession>
<feature type="region of interest" description="Disordered" evidence="1">
    <location>
        <begin position="253"/>
        <end position="277"/>
    </location>
</feature>
<reference evidence="2 3" key="1">
    <citation type="journal article" date="2018" name="Nat. Ecol. Evol.">
        <title>Pezizomycetes genomes reveal the molecular basis of ectomycorrhizal truffle lifestyle.</title>
        <authorList>
            <person name="Murat C."/>
            <person name="Payen T."/>
            <person name="Noel B."/>
            <person name="Kuo A."/>
            <person name="Morin E."/>
            <person name="Chen J."/>
            <person name="Kohler A."/>
            <person name="Krizsan K."/>
            <person name="Balestrini R."/>
            <person name="Da Silva C."/>
            <person name="Montanini B."/>
            <person name="Hainaut M."/>
            <person name="Levati E."/>
            <person name="Barry K.W."/>
            <person name="Belfiori B."/>
            <person name="Cichocki N."/>
            <person name="Clum A."/>
            <person name="Dockter R.B."/>
            <person name="Fauchery L."/>
            <person name="Guy J."/>
            <person name="Iotti M."/>
            <person name="Le Tacon F."/>
            <person name="Lindquist E.A."/>
            <person name="Lipzen A."/>
            <person name="Malagnac F."/>
            <person name="Mello A."/>
            <person name="Molinier V."/>
            <person name="Miyauchi S."/>
            <person name="Poulain J."/>
            <person name="Riccioni C."/>
            <person name="Rubini A."/>
            <person name="Sitrit Y."/>
            <person name="Splivallo R."/>
            <person name="Traeger S."/>
            <person name="Wang M."/>
            <person name="Zifcakova L."/>
            <person name="Wipf D."/>
            <person name="Zambonelli A."/>
            <person name="Paolocci F."/>
            <person name="Nowrousian M."/>
            <person name="Ottonello S."/>
            <person name="Baldrian P."/>
            <person name="Spatafora J.W."/>
            <person name="Henrissat B."/>
            <person name="Nagy L.G."/>
            <person name="Aury J.M."/>
            <person name="Wincker P."/>
            <person name="Grigoriev I.V."/>
            <person name="Bonfante P."/>
            <person name="Martin F.M."/>
        </authorList>
    </citation>
    <scope>NUCLEOTIDE SEQUENCE [LARGE SCALE GENOMIC DNA]</scope>
    <source>
        <strain evidence="2 3">ATCC MYA-4762</strain>
    </source>
</reference>
<dbReference type="OrthoDB" id="5377413at2759"/>
<feature type="region of interest" description="Disordered" evidence="1">
    <location>
        <begin position="223"/>
        <end position="242"/>
    </location>
</feature>
<evidence type="ECO:0000313" key="3">
    <source>
        <dbReference type="Proteomes" id="UP000267821"/>
    </source>
</evidence>